<dbReference type="InterPro" id="IPR036388">
    <property type="entry name" value="WH-like_DNA-bd_sf"/>
</dbReference>
<evidence type="ECO:0000313" key="5">
    <source>
        <dbReference type="EMBL" id="OXI49051.1"/>
    </source>
</evidence>
<dbReference type="Proteomes" id="UP000214600">
    <property type="component" value="Unassembled WGS sequence"/>
</dbReference>
<dbReference type="PANTHER" id="PTHR43537:SF49">
    <property type="entry name" value="TRANSCRIPTIONAL REGULATORY PROTEIN"/>
    <property type="match status" value="1"/>
</dbReference>
<dbReference type="Pfam" id="PF00392">
    <property type="entry name" value="GntR"/>
    <property type="match status" value="1"/>
</dbReference>
<dbReference type="Pfam" id="PF07729">
    <property type="entry name" value="FCD"/>
    <property type="match status" value="1"/>
</dbReference>
<comment type="caution">
    <text evidence="5">The sequence shown here is derived from an EMBL/GenBank/DDBJ whole genome shotgun (WGS) entry which is preliminary data.</text>
</comment>
<dbReference type="SMART" id="SM00345">
    <property type="entry name" value="HTH_GNTR"/>
    <property type="match status" value="1"/>
</dbReference>
<dbReference type="SUPFAM" id="SSF48008">
    <property type="entry name" value="GntR ligand-binding domain-like"/>
    <property type="match status" value="1"/>
</dbReference>
<evidence type="ECO:0000313" key="6">
    <source>
        <dbReference type="Proteomes" id="UP000214600"/>
    </source>
</evidence>
<dbReference type="InterPro" id="IPR011711">
    <property type="entry name" value="GntR_C"/>
</dbReference>
<dbReference type="AlphaFoldDB" id="A0A228J2K1"/>
<keyword evidence="2" id="KW-0238">DNA-binding</keyword>
<reference evidence="5 6" key="2">
    <citation type="submission" date="2017-08" db="EMBL/GenBank/DDBJ databases">
        <title>WGS of novel Burkholderia cepaca complex species.</title>
        <authorList>
            <person name="Lipuma J."/>
            <person name="Spilker T."/>
        </authorList>
    </citation>
    <scope>NUCLEOTIDE SEQUENCE [LARGE SCALE GENOMIC DNA]</scope>
    <source>
        <strain evidence="5 6">AU17325</strain>
    </source>
</reference>
<evidence type="ECO:0000256" key="1">
    <source>
        <dbReference type="ARBA" id="ARBA00023015"/>
    </source>
</evidence>
<dbReference type="InterPro" id="IPR036390">
    <property type="entry name" value="WH_DNA-bd_sf"/>
</dbReference>
<keyword evidence="3" id="KW-0804">Transcription</keyword>
<dbReference type="EMBL" id="NKFA01000003">
    <property type="protein sequence ID" value="OXI49051.1"/>
    <property type="molecule type" value="Genomic_DNA"/>
</dbReference>
<evidence type="ECO:0000256" key="2">
    <source>
        <dbReference type="ARBA" id="ARBA00023125"/>
    </source>
</evidence>
<dbReference type="GO" id="GO:0003700">
    <property type="term" value="F:DNA-binding transcription factor activity"/>
    <property type="evidence" value="ECO:0007669"/>
    <property type="project" value="InterPro"/>
</dbReference>
<protein>
    <submittedName>
        <fullName evidence="5">GntR family transcriptional regulator</fullName>
    </submittedName>
</protein>
<dbReference type="RefSeq" id="WP_089450501.1">
    <property type="nucleotide sequence ID" value="NZ_NKFA01000003.1"/>
</dbReference>
<evidence type="ECO:0000259" key="4">
    <source>
        <dbReference type="PROSITE" id="PS50949"/>
    </source>
</evidence>
<proteinExistence type="predicted"/>
<dbReference type="PANTHER" id="PTHR43537">
    <property type="entry name" value="TRANSCRIPTIONAL REGULATOR, GNTR FAMILY"/>
    <property type="match status" value="1"/>
</dbReference>
<name>A0A228J2K1_9BURK</name>
<dbReference type="InterPro" id="IPR008920">
    <property type="entry name" value="TF_FadR/GntR_C"/>
</dbReference>
<dbReference type="PROSITE" id="PS50949">
    <property type="entry name" value="HTH_GNTR"/>
    <property type="match status" value="1"/>
</dbReference>
<dbReference type="CDD" id="cd07377">
    <property type="entry name" value="WHTH_GntR"/>
    <property type="match status" value="1"/>
</dbReference>
<organism evidence="5 6">
    <name type="scientific">Burkholderia aenigmatica</name>
    <dbReference type="NCBI Taxonomy" id="2015348"/>
    <lineage>
        <taxon>Bacteria</taxon>
        <taxon>Pseudomonadati</taxon>
        <taxon>Pseudomonadota</taxon>
        <taxon>Betaproteobacteria</taxon>
        <taxon>Burkholderiales</taxon>
        <taxon>Burkholderiaceae</taxon>
        <taxon>Burkholderia</taxon>
        <taxon>Burkholderia cepacia complex</taxon>
    </lineage>
</organism>
<dbReference type="InterPro" id="IPR000524">
    <property type="entry name" value="Tscrpt_reg_HTH_GntR"/>
</dbReference>
<evidence type="ECO:0000256" key="3">
    <source>
        <dbReference type="ARBA" id="ARBA00023163"/>
    </source>
</evidence>
<dbReference type="OrthoDB" id="9799812at2"/>
<sequence length="228" mass="24959">MVVEMNGDVKDDRSVAAHIAQSIAARIVSGELAPDERLKQDEWADAFSTSHVPVREAFRRLEAQGLVIAEPRRGVRVAPLDVEAVIEVSRMRAALEPLALRYAIPRYTEDDLARAASFLEADAPSGDIAALERINRGFHQAITTPCGMPRVVSVIADLHQASARHLFAAWKWLDWRGRSDNEHVEIFDAARAGRVDEACECLAAHIADAGQALTDALRQKAIPAEPDA</sequence>
<dbReference type="GO" id="GO:0003677">
    <property type="term" value="F:DNA binding"/>
    <property type="evidence" value="ECO:0007669"/>
    <property type="project" value="UniProtKB-KW"/>
</dbReference>
<dbReference type="SUPFAM" id="SSF46785">
    <property type="entry name" value="Winged helix' DNA-binding domain"/>
    <property type="match status" value="1"/>
</dbReference>
<dbReference type="Gene3D" id="1.10.10.10">
    <property type="entry name" value="Winged helix-like DNA-binding domain superfamily/Winged helix DNA-binding domain"/>
    <property type="match status" value="1"/>
</dbReference>
<feature type="domain" description="HTH gntR-type" evidence="4">
    <location>
        <begin position="13"/>
        <end position="80"/>
    </location>
</feature>
<dbReference type="SMART" id="SM00895">
    <property type="entry name" value="FCD"/>
    <property type="match status" value="1"/>
</dbReference>
<gene>
    <name evidence="5" type="ORF">CFB84_09240</name>
</gene>
<keyword evidence="1" id="KW-0805">Transcription regulation</keyword>
<accession>A0A228J2K1</accession>
<dbReference type="Gene3D" id="1.20.120.530">
    <property type="entry name" value="GntR ligand-binding domain-like"/>
    <property type="match status" value="1"/>
</dbReference>
<reference evidence="6" key="1">
    <citation type="submission" date="2017-06" db="EMBL/GenBank/DDBJ databases">
        <authorList>
            <person name="LiPuma J."/>
            <person name="Spilker T."/>
        </authorList>
    </citation>
    <scope>NUCLEOTIDE SEQUENCE [LARGE SCALE GENOMIC DNA]</scope>
    <source>
        <strain evidence="6">AU17325</strain>
    </source>
</reference>